<evidence type="ECO:0000313" key="2">
    <source>
        <dbReference type="EMBL" id="SDL74496.1"/>
    </source>
</evidence>
<dbReference type="EMBL" id="FNHG01000002">
    <property type="protein sequence ID" value="SDL74496.1"/>
    <property type="molecule type" value="Genomic_DNA"/>
</dbReference>
<reference evidence="2 3" key="1">
    <citation type="submission" date="2016-10" db="EMBL/GenBank/DDBJ databases">
        <authorList>
            <person name="de Groot N.N."/>
        </authorList>
    </citation>
    <scope>NUCLEOTIDE SEQUENCE [LARGE SCALE GENOMIC DNA]</scope>
    <source>
        <strain evidence="2 3">DSM 16077</strain>
    </source>
</reference>
<name>A0A1G9MJN2_9PROT</name>
<dbReference type="STRING" id="144026.SAMN04488568_10215"/>
<gene>
    <name evidence="2" type="ORF">SAMN04488568_10215</name>
</gene>
<keyword evidence="1" id="KW-0472">Membrane</keyword>
<accession>A0A1G9MJN2</accession>
<organism evidence="2 3">
    <name type="scientific">Maricaulis salignorans</name>
    <dbReference type="NCBI Taxonomy" id="144026"/>
    <lineage>
        <taxon>Bacteria</taxon>
        <taxon>Pseudomonadati</taxon>
        <taxon>Pseudomonadota</taxon>
        <taxon>Alphaproteobacteria</taxon>
        <taxon>Maricaulales</taxon>
        <taxon>Maricaulaceae</taxon>
        <taxon>Maricaulis</taxon>
    </lineage>
</organism>
<evidence type="ECO:0000313" key="3">
    <source>
        <dbReference type="Proteomes" id="UP000199759"/>
    </source>
</evidence>
<dbReference type="AlphaFoldDB" id="A0A1G9MJN2"/>
<sequence length="79" mass="8732">MHVDMFQSALIWLRDHGGLALLAGGMAIYLVLLVLDLSVGWRFAYPYNLVWVGVVALPAAGIALMYLNTCDESDDDRPH</sequence>
<feature type="transmembrane region" description="Helical" evidence="1">
    <location>
        <begin position="49"/>
        <end position="67"/>
    </location>
</feature>
<protein>
    <submittedName>
        <fullName evidence="2">Uncharacterized protein</fullName>
    </submittedName>
</protein>
<keyword evidence="1" id="KW-0812">Transmembrane</keyword>
<dbReference type="Proteomes" id="UP000199759">
    <property type="component" value="Unassembled WGS sequence"/>
</dbReference>
<keyword evidence="1" id="KW-1133">Transmembrane helix</keyword>
<feature type="transmembrane region" description="Helical" evidence="1">
    <location>
        <begin position="21"/>
        <end position="43"/>
    </location>
</feature>
<proteinExistence type="predicted"/>
<keyword evidence="3" id="KW-1185">Reference proteome</keyword>
<evidence type="ECO:0000256" key="1">
    <source>
        <dbReference type="SAM" id="Phobius"/>
    </source>
</evidence>